<dbReference type="Proteomes" id="UP000190797">
    <property type="component" value="Chromosome"/>
</dbReference>
<dbReference type="PANTHER" id="PTHR43861">
    <property type="entry name" value="TRANS-ACONITATE 2-METHYLTRANSFERASE-RELATED"/>
    <property type="match status" value="1"/>
</dbReference>
<dbReference type="Pfam" id="PF13649">
    <property type="entry name" value="Methyltransf_25"/>
    <property type="match status" value="1"/>
</dbReference>
<dbReference type="RefSeq" id="WP_080044307.1">
    <property type="nucleotide sequence ID" value="NZ_CP017717.1"/>
</dbReference>
<dbReference type="STRING" id="1909395.BKM31_46875"/>
<dbReference type="CDD" id="cd02440">
    <property type="entry name" value="AdoMet_MTases"/>
    <property type="match status" value="1"/>
</dbReference>
<organism evidence="4 5">
    <name type="scientific">[Actinomadura] parvosata subsp. kistnae</name>
    <dbReference type="NCBI Taxonomy" id="1909395"/>
    <lineage>
        <taxon>Bacteria</taxon>
        <taxon>Bacillati</taxon>
        <taxon>Actinomycetota</taxon>
        <taxon>Actinomycetes</taxon>
        <taxon>Streptosporangiales</taxon>
        <taxon>Streptosporangiaceae</taxon>
        <taxon>Nonomuraea</taxon>
    </lineage>
</organism>
<dbReference type="Gene3D" id="3.40.50.150">
    <property type="entry name" value="Vaccinia Virus protein VP39"/>
    <property type="match status" value="1"/>
</dbReference>
<evidence type="ECO:0000256" key="1">
    <source>
        <dbReference type="ARBA" id="ARBA00022603"/>
    </source>
</evidence>
<dbReference type="InterPro" id="IPR029063">
    <property type="entry name" value="SAM-dependent_MTases_sf"/>
</dbReference>
<evidence type="ECO:0000313" key="4">
    <source>
        <dbReference type="EMBL" id="AQZ67990.1"/>
    </source>
</evidence>
<feature type="domain" description="Methyltransferase" evidence="3">
    <location>
        <begin position="52"/>
        <end position="139"/>
    </location>
</feature>
<dbReference type="KEGG" id="noa:BKM31_46875"/>
<reference evidence="5" key="1">
    <citation type="journal article" date="2017" name="Med. Chem. Commun.">
        <title>Nonomuraea sp. ATCC 55076 harbours the largest actinomycete chromosome to date and the kistamicin biosynthetic gene cluster.</title>
        <authorList>
            <person name="Nazari B."/>
            <person name="Forneris C.C."/>
            <person name="Gibson M.I."/>
            <person name="Moon K."/>
            <person name="Schramma K.R."/>
            <person name="Seyedsayamdost M.R."/>
        </authorList>
    </citation>
    <scope>NUCLEOTIDE SEQUENCE [LARGE SCALE GENOMIC DNA]</scope>
    <source>
        <strain evidence="5">ATCC 55076</strain>
    </source>
</reference>
<gene>
    <name evidence="4" type="ORF">BKM31_46875</name>
</gene>
<dbReference type="OrthoDB" id="9804312at2"/>
<keyword evidence="5" id="KW-1185">Reference proteome</keyword>
<proteinExistence type="predicted"/>
<dbReference type="EMBL" id="CP017717">
    <property type="protein sequence ID" value="AQZ67990.1"/>
    <property type="molecule type" value="Genomic_DNA"/>
</dbReference>
<dbReference type="PANTHER" id="PTHR43861:SF1">
    <property type="entry name" value="TRANS-ACONITATE 2-METHYLTRANSFERASE"/>
    <property type="match status" value="1"/>
</dbReference>
<protein>
    <submittedName>
        <fullName evidence="4">Methyltransferase type 11</fullName>
    </submittedName>
</protein>
<sequence>MGMRYDDVIGILRTAYDGDVERRDAVVKAPWKLAERAAFLGRLKEHGCERLLEVGAGTGQDSVFFQENGLSVVAVDLSPAMVGRCREKGVEAHVMDLLGLEFEAGSFDAVYAMNCLLHVPDSDLPAVLDAIRTVLRPGGLFFLGVYGGGSVMGEGLFEEDDRTPPRFFSFRSDERLQEFAREFFEILDFHAVGADESRFQSLTLRRGR</sequence>
<evidence type="ECO:0000259" key="3">
    <source>
        <dbReference type="Pfam" id="PF13649"/>
    </source>
</evidence>
<dbReference type="AlphaFoldDB" id="A0A1V0ACN0"/>
<dbReference type="SUPFAM" id="SSF53335">
    <property type="entry name" value="S-adenosyl-L-methionine-dependent methyltransferases"/>
    <property type="match status" value="1"/>
</dbReference>
<dbReference type="GO" id="GO:0032259">
    <property type="term" value="P:methylation"/>
    <property type="evidence" value="ECO:0007669"/>
    <property type="project" value="UniProtKB-KW"/>
</dbReference>
<name>A0A1V0ACN0_9ACTN</name>
<keyword evidence="2 4" id="KW-0808">Transferase</keyword>
<keyword evidence="1 4" id="KW-0489">Methyltransferase</keyword>
<dbReference type="InterPro" id="IPR041698">
    <property type="entry name" value="Methyltransf_25"/>
</dbReference>
<evidence type="ECO:0000256" key="2">
    <source>
        <dbReference type="ARBA" id="ARBA00022679"/>
    </source>
</evidence>
<accession>A0A1V0ACN0</accession>
<dbReference type="GO" id="GO:0008168">
    <property type="term" value="F:methyltransferase activity"/>
    <property type="evidence" value="ECO:0007669"/>
    <property type="project" value="UniProtKB-KW"/>
</dbReference>
<evidence type="ECO:0000313" key="5">
    <source>
        <dbReference type="Proteomes" id="UP000190797"/>
    </source>
</evidence>